<comment type="caution">
    <text evidence="1">The sequence shown here is derived from an EMBL/GenBank/DDBJ whole genome shotgun (WGS) entry which is preliminary data.</text>
</comment>
<evidence type="ECO:0000313" key="2">
    <source>
        <dbReference type="Proteomes" id="UP000010422"/>
    </source>
</evidence>
<accession>L0PH11</accession>
<dbReference type="Proteomes" id="UP000010422">
    <property type="component" value="Unassembled WGS sequence"/>
</dbReference>
<sequence length="177" mass="20876">VDLYRLNQHLDEVHFKVVEKQETVKSWFKKCVEEAKHLASVAVAQNIINRSDVFELNENKVDYGETGREIETVTKEHWKIGTEDTVCSRVSCKKPLSVKADRVNCMYLYIYTGAWIQMHLYITHVWYMCTLCMHCMQIPCAVYIKLSKEARHDPMHGIWSRVCKNCYEEREGYMDTN</sequence>
<dbReference type="AlphaFoldDB" id="L0PH11"/>
<dbReference type="InParanoid" id="L0PH11"/>
<proteinExistence type="predicted"/>
<evidence type="ECO:0000313" key="1">
    <source>
        <dbReference type="EMBL" id="CCJ31537.1"/>
    </source>
</evidence>
<dbReference type="VEuPathDB" id="FungiDB:PNEJI1_002844"/>
<dbReference type="EMBL" id="CAKM01000339">
    <property type="protein sequence ID" value="CCJ31537.1"/>
    <property type="molecule type" value="Genomic_DNA"/>
</dbReference>
<organism evidence="2">
    <name type="scientific">Pneumocystis jirovecii</name>
    <name type="common">Human pneumocystis pneumonia agent</name>
    <dbReference type="NCBI Taxonomy" id="42068"/>
    <lineage>
        <taxon>Eukaryota</taxon>
        <taxon>Fungi</taxon>
        <taxon>Dikarya</taxon>
        <taxon>Ascomycota</taxon>
        <taxon>Taphrinomycotina</taxon>
        <taxon>Pneumocystomycetes</taxon>
        <taxon>Pneumocystaceae</taxon>
        <taxon>Pneumocystis</taxon>
    </lineage>
</organism>
<gene>
    <name evidence="1" type="ORF">PNEJI1_002844</name>
</gene>
<dbReference type="STRING" id="1209962.L0PH11"/>
<feature type="non-terminal residue" evidence="1">
    <location>
        <position position="1"/>
    </location>
</feature>
<protein>
    <submittedName>
        <fullName evidence="1">Uncharacterized protein</fullName>
    </submittedName>
</protein>
<feature type="non-terminal residue" evidence="1">
    <location>
        <position position="177"/>
    </location>
</feature>
<reference evidence="1 2" key="1">
    <citation type="journal article" date="2012" name="MBio">
        <title>De novo assembly of the Pneumocystis jirovecii genome from a single bronchoalveolar lavage fluid specimen from a patient.</title>
        <authorList>
            <person name="Cisse O.H."/>
            <person name="Pagni M."/>
            <person name="Hauser P.M."/>
        </authorList>
    </citation>
    <scope>NUCLEOTIDE SEQUENCE [LARGE SCALE GENOMIC DNA]</scope>
    <source>
        <strain evidence="1 2">SE8</strain>
    </source>
</reference>
<name>L0PH11_PNEJI</name>